<reference evidence="2" key="1">
    <citation type="submission" date="2020-05" db="UniProtKB">
        <authorList>
            <consortium name="EnsemblMetazoa"/>
        </authorList>
    </citation>
    <scope>IDENTIFICATION</scope>
    <source>
        <strain evidence="2">Yale</strain>
    </source>
</reference>
<feature type="compositionally biased region" description="Low complexity" evidence="1">
    <location>
        <begin position="101"/>
        <end position="115"/>
    </location>
</feature>
<feature type="compositionally biased region" description="Low complexity" evidence="1">
    <location>
        <begin position="69"/>
        <end position="91"/>
    </location>
</feature>
<feature type="region of interest" description="Disordered" evidence="1">
    <location>
        <begin position="258"/>
        <end position="326"/>
    </location>
</feature>
<name>A0A1B0FPP9_GLOMM</name>
<dbReference type="EnsemblMetazoa" id="GMOY005888-RA">
    <property type="protein sequence ID" value="GMOY005888-PA"/>
    <property type="gene ID" value="GMOY005888"/>
</dbReference>
<evidence type="ECO:0000256" key="1">
    <source>
        <dbReference type="SAM" id="MobiDB-lite"/>
    </source>
</evidence>
<sequence length="326" mass="34459">MLRKMRNANLQQQQQHQQQQQTQQPQQQSAALQQQQSVDSISSIHSNESAGASHHSTPPNQTPAHQHQSQYTRSQSTNSSSNASSLHSHPSIESTVATSLQGQTPTPSSGSSTPQNHYSPLLTNSPSSTAAGTPSGGSITSGGLTGNIGCGASGSGGFVYNICSPTPPQSANTSSASDILKITETDSGQGVPNHTTTHPYPNVVSPQQEAATDAASNTQIVNNQETSSPSKADSCSNIVENDERSRASVLQKASMFEKQAAAVKNTPPPPSAVTRGAPTTDSSIYGTRSMQQHQHGHHQQYQHHQQQPQAQAIDQQEVGKSLYTRS</sequence>
<feature type="compositionally biased region" description="Polar residues" evidence="1">
    <location>
        <begin position="54"/>
        <end position="68"/>
    </location>
</feature>
<feature type="region of interest" description="Disordered" evidence="1">
    <location>
        <begin position="1"/>
        <end position="138"/>
    </location>
</feature>
<feature type="compositionally biased region" description="Polar residues" evidence="1">
    <location>
        <begin position="277"/>
        <end position="290"/>
    </location>
</feature>
<dbReference type="VEuPathDB" id="VectorBase:GMOY005888"/>
<dbReference type="Proteomes" id="UP000092444">
    <property type="component" value="Unassembled WGS sequence"/>
</dbReference>
<dbReference type="EMBL" id="CCAG010023235">
    <property type="status" value="NOT_ANNOTATED_CDS"/>
    <property type="molecule type" value="Genomic_DNA"/>
</dbReference>
<protein>
    <submittedName>
        <fullName evidence="2">Uncharacterized protein</fullName>
    </submittedName>
</protein>
<feature type="compositionally biased region" description="Low complexity" evidence="1">
    <location>
        <begin position="302"/>
        <end position="316"/>
    </location>
</feature>
<feature type="compositionally biased region" description="Low complexity" evidence="1">
    <location>
        <begin position="123"/>
        <end position="138"/>
    </location>
</feature>
<feature type="compositionally biased region" description="Low complexity" evidence="1">
    <location>
        <begin position="11"/>
        <end position="49"/>
    </location>
</feature>
<proteinExistence type="predicted"/>
<evidence type="ECO:0000313" key="2">
    <source>
        <dbReference type="EnsemblMetazoa" id="GMOY005888-PA"/>
    </source>
</evidence>
<organism evidence="2 3">
    <name type="scientific">Glossina morsitans morsitans</name>
    <name type="common">Savannah tsetse fly</name>
    <dbReference type="NCBI Taxonomy" id="37546"/>
    <lineage>
        <taxon>Eukaryota</taxon>
        <taxon>Metazoa</taxon>
        <taxon>Ecdysozoa</taxon>
        <taxon>Arthropoda</taxon>
        <taxon>Hexapoda</taxon>
        <taxon>Insecta</taxon>
        <taxon>Pterygota</taxon>
        <taxon>Neoptera</taxon>
        <taxon>Endopterygota</taxon>
        <taxon>Diptera</taxon>
        <taxon>Brachycera</taxon>
        <taxon>Muscomorpha</taxon>
        <taxon>Hippoboscoidea</taxon>
        <taxon>Glossinidae</taxon>
        <taxon>Glossina</taxon>
    </lineage>
</organism>
<evidence type="ECO:0000313" key="3">
    <source>
        <dbReference type="Proteomes" id="UP000092444"/>
    </source>
</evidence>
<dbReference type="AlphaFoldDB" id="A0A1B0FPP9"/>
<accession>A0A1B0FPP9</accession>
<dbReference type="STRING" id="37546.A0A1B0FPP9"/>
<keyword evidence="3" id="KW-1185">Reference proteome</keyword>